<dbReference type="InterPro" id="IPR000600">
    <property type="entry name" value="ROK"/>
</dbReference>
<reference evidence="2" key="2">
    <citation type="journal article" date="2021" name="PeerJ">
        <title>Extensive microbial diversity within the chicken gut microbiome revealed by metagenomics and culture.</title>
        <authorList>
            <person name="Gilroy R."/>
            <person name="Ravi A."/>
            <person name="Getino M."/>
            <person name="Pursley I."/>
            <person name="Horton D.L."/>
            <person name="Alikhan N.F."/>
            <person name="Baker D."/>
            <person name="Gharbi K."/>
            <person name="Hall N."/>
            <person name="Watson M."/>
            <person name="Adriaenssens E.M."/>
            <person name="Foster-Nyarko E."/>
            <person name="Jarju S."/>
            <person name="Secka A."/>
            <person name="Antonio M."/>
            <person name="Oren A."/>
            <person name="Chaudhuri R.R."/>
            <person name="La Ragione R."/>
            <person name="Hildebrand F."/>
            <person name="Pallen M.J."/>
        </authorList>
    </citation>
    <scope>NUCLEOTIDE SEQUENCE</scope>
    <source>
        <strain evidence="2">ChiHjej12B11-29160</strain>
    </source>
</reference>
<evidence type="ECO:0000313" key="2">
    <source>
        <dbReference type="EMBL" id="HIU23544.1"/>
    </source>
</evidence>
<reference evidence="2" key="1">
    <citation type="submission" date="2020-10" db="EMBL/GenBank/DDBJ databases">
        <authorList>
            <person name="Gilroy R."/>
        </authorList>
    </citation>
    <scope>NUCLEOTIDE SEQUENCE</scope>
    <source>
        <strain evidence="2">ChiHjej12B11-29160</strain>
    </source>
</reference>
<evidence type="ECO:0000313" key="3">
    <source>
        <dbReference type="Proteomes" id="UP000824078"/>
    </source>
</evidence>
<protein>
    <submittedName>
        <fullName evidence="2">ROK family protein</fullName>
    </submittedName>
</protein>
<dbReference type="SUPFAM" id="SSF53067">
    <property type="entry name" value="Actin-like ATPase domain"/>
    <property type="match status" value="2"/>
</dbReference>
<dbReference type="PANTHER" id="PTHR18964:SF149">
    <property type="entry name" value="BIFUNCTIONAL UDP-N-ACETYLGLUCOSAMINE 2-EPIMERASE_N-ACETYLMANNOSAMINE KINASE"/>
    <property type="match status" value="1"/>
</dbReference>
<evidence type="ECO:0000256" key="1">
    <source>
        <dbReference type="ARBA" id="ARBA00006479"/>
    </source>
</evidence>
<comment type="caution">
    <text evidence="2">The sequence shown here is derived from an EMBL/GenBank/DDBJ whole genome shotgun (WGS) entry which is preliminary data.</text>
</comment>
<proteinExistence type="inferred from homology"/>
<accession>A0A9D1L3F2</accession>
<dbReference type="InterPro" id="IPR043129">
    <property type="entry name" value="ATPase_NBD"/>
</dbReference>
<dbReference type="EMBL" id="DVMQ01000004">
    <property type="protein sequence ID" value="HIU23544.1"/>
    <property type="molecule type" value="Genomic_DNA"/>
</dbReference>
<organism evidence="2 3">
    <name type="scientific">Candidatus Coprovicinus avistercoris</name>
    <dbReference type="NCBI Taxonomy" id="2840754"/>
    <lineage>
        <taxon>Bacteria</taxon>
        <taxon>Bacillati</taxon>
        <taxon>Actinomycetota</taxon>
        <taxon>Coriobacteriia</taxon>
        <taxon>Coriobacteriales</taxon>
        <taxon>Coriobacteriaceae</taxon>
        <taxon>Coriobacteriaceae incertae sedis</taxon>
        <taxon>Candidatus Coprovicinus</taxon>
    </lineage>
</organism>
<dbReference type="Pfam" id="PF00480">
    <property type="entry name" value="ROK"/>
    <property type="match status" value="1"/>
</dbReference>
<comment type="similarity">
    <text evidence="1">Belongs to the ROK (NagC/XylR) family.</text>
</comment>
<dbReference type="AlphaFoldDB" id="A0A9D1L3F2"/>
<name>A0A9D1L3F2_9ACTN</name>
<gene>
    <name evidence="2" type="ORF">IAD17_01275</name>
</gene>
<dbReference type="PANTHER" id="PTHR18964">
    <property type="entry name" value="ROK (REPRESSOR, ORF, KINASE) FAMILY"/>
    <property type="match status" value="1"/>
</dbReference>
<dbReference type="Proteomes" id="UP000824078">
    <property type="component" value="Unassembled WGS sequence"/>
</dbReference>
<sequence>MAEKSVVAAEKEIPADATILTADIGGSKFMVGFVSAAGEVLCVERYEWLNPTAEEILDKVESALRAQLEAHPDLAARVIAGGLTIPGLAEPVKGVWLDSDFPPIRDLHICEELSERLGIPFYGDNDGNACVLAEGYFGSARGASDFIYITVSSGVGGGACVGGELFYGAHCESGEIGLTICEQDGRPSRSGKQHGPLEMYCCTEGMSQTFIELGGPSEVDGHAPGGKEIAACAEKGNEAALRTIELEGKRLGRAIACADALLAPEVVVLGGGISLMLDRFAPALEAELKRIRPQGGPRVVASELGYQGAFLGAAACGLRGAQGFSHPLGAGGDDACALVITRDDKNRVRCELIADDKPVVGADCARGGELGGYLVAQGVDDEGSTLDEVFSEVDIEALVESAQAGDEGAAARLAALGDTLGRAVAFASMLFDPGTIRVGNGLSLARDFIEQSFVEAVVRETYYLADTIPYVFTWE</sequence>
<dbReference type="Gene3D" id="3.30.420.40">
    <property type="match status" value="3"/>
</dbReference>